<proteinExistence type="predicted"/>
<evidence type="ECO:0000313" key="1">
    <source>
        <dbReference type="EMBL" id="TGN06809.1"/>
    </source>
</evidence>
<comment type="caution">
    <text evidence="1">The sequence shown here is derived from an EMBL/GenBank/DDBJ whole genome shotgun (WGS) entry which is preliminary data.</text>
</comment>
<gene>
    <name evidence="1" type="ORF">EHS11_16770</name>
</gene>
<evidence type="ECO:0000313" key="2">
    <source>
        <dbReference type="Proteomes" id="UP000298264"/>
    </source>
</evidence>
<dbReference type="EMBL" id="RQHV01000062">
    <property type="protein sequence ID" value="TGN06809.1"/>
    <property type="molecule type" value="Genomic_DNA"/>
</dbReference>
<protein>
    <submittedName>
        <fullName evidence="1">Uncharacterized protein</fullName>
    </submittedName>
</protein>
<dbReference type="RefSeq" id="WP_135765539.1">
    <property type="nucleotide sequence ID" value="NZ_RQHV01000062.1"/>
</dbReference>
<organism evidence="1 2">
    <name type="scientific">Leptospira ilyithenensis</name>
    <dbReference type="NCBI Taxonomy" id="2484901"/>
    <lineage>
        <taxon>Bacteria</taxon>
        <taxon>Pseudomonadati</taxon>
        <taxon>Spirochaetota</taxon>
        <taxon>Spirochaetia</taxon>
        <taxon>Leptospirales</taxon>
        <taxon>Leptospiraceae</taxon>
        <taxon>Leptospira</taxon>
    </lineage>
</organism>
<dbReference type="OrthoDB" id="335922at2"/>
<dbReference type="Proteomes" id="UP000298264">
    <property type="component" value="Unassembled WGS sequence"/>
</dbReference>
<sequence length="61" mass="7298">MIKIIILSLLLFYVFRILSRFFSFSAHVKQEQIRYKTEVPGPRQGFHKEKDISEKGRILED</sequence>
<dbReference type="AlphaFoldDB" id="A0A4V3JWM7"/>
<name>A0A4V3JWM7_9LEPT</name>
<reference evidence="1" key="1">
    <citation type="journal article" date="2019" name="PLoS Negl. Trop. Dis.">
        <title>Revisiting the worldwide diversity of Leptospira species in the environment.</title>
        <authorList>
            <person name="Vincent A.T."/>
            <person name="Schiettekatte O."/>
            <person name="Bourhy P."/>
            <person name="Veyrier F.J."/>
            <person name="Picardeau M."/>
        </authorList>
    </citation>
    <scope>NUCLEOTIDE SEQUENCE [LARGE SCALE GENOMIC DNA]</scope>
    <source>
        <strain evidence="1">201400974</strain>
    </source>
</reference>
<accession>A0A4V3JWM7</accession>
<keyword evidence="2" id="KW-1185">Reference proteome</keyword>